<feature type="domain" description="Adenylate kinase active site lid" evidence="8">
    <location>
        <begin position="122"/>
        <end position="157"/>
    </location>
</feature>
<evidence type="ECO:0000256" key="1">
    <source>
        <dbReference type="ARBA" id="ARBA00004305"/>
    </source>
</evidence>
<dbReference type="EC" id="2.7.4.10" evidence="7"/>
<dbReference type="InterPro" id="IPR007862">
    <property type="entry name" value="Adenylate_kinase_lid-dom"/>
</dbReference>
<dbReference type="OMA" id="TIAHFST"/>
<evidence type="ECO:0000259" key="8">
    <source>
        <dbReference type="Pfam" id="PF05191"/>
    </source>
</evidence>
<dbReference type="GO" id="GO:0046899">
    <property type="term" value="F:nucleoside triphosphate adenylate kinase activity"/>
    <property type="evidence" value="ECO:0007669"/>
    <property type="project" value="UniProtKB-UniRule"/>
</dbReference>
<feature type="region of interest" description="NMPbind" evidence="7">
    <location>
        <begin position="31"/>
        <end position="60"/>
    </location>
</feature>
<dbReference type="GO" id="GO:0005525">
    <property type="term" value="F:GTP binding"/>
    <property type="evidence" value="ECO:0007669"/>
    <property type="project" value="UniProtKB-KW"/>
</dbReference>
<feature type="binding site" evidence="7">
    <location>
        <position position="92"/>
    </location>
    <ligand>
        <name>AMP</name>
        <dbReference type="ChEBI" id="CHEBI:456215"/>
    </ligand>
</feature>
<feature type="binding site" evidence="7">
    <location>
        <begin position="131"/>
        <end position="132"/>
    </location>
    <ligand>
        <name>GTP</name>
        <dbReference type="ChEBI" id="CHEBI:37565"/>
    </ligand>
</feature>
<keyword evidence="5 7" id="KW-0496">Mitochondrion</keyword>
<gene>
    <name evidence="10" type="primary">CSON005456</name>
    <name evidence="7" type="synonym">Adk3</name>
</gene>
<protein>
    <recommendedName>
        <fullName evidence="7">GTP:AMP phosphotransferase, mitochondrial</fullName>
        <ecNumber evidence="7">2.7.4.10</ecNumber>
    </recommendedName>
    <alternativeName>
        <fullName evidence="7">Adenylate kinase 3</fullName>
        <shortName evidence="7">AK 3</shortName>
    </alternativeName>
</protein>
<dbReference type="InterPro" id="IPR028586">
    <property type="entry name" value="AK3/Ak4_mitochondrial"/>
</dbReference>
<dbReference type="FunFam" id="3.40.50.300:FF:000106">
    <property type="entry name" value="Adenylate kinase mitochondrial"/>
    <property type="match status" value="1"/>
</dbReference>
<reference evidence="9" key="1">
    <citation type="submission" date="2018-04" db="EMBL/GenBank/DDBJ databases">
        <authorList>
            <person name="Go L.Y."/>
            <person name="Mitchell J.A."/>
        </authorList>
    </citation>
    <scope>NUCLEOTIDE SEQUENCE</scope>
    <source>
        <tissue evidence="9">Whole organism</tissue>
    </source>
</reference>
<dbReference type="EMBL" id="UFQS01000215">
    <property type="protein sequence ID" value="SSX01448.1"/>
    <property type="molecule type" value="Genomic_DNA"/>
</dbReference>
<dbReference type="GO" id="GO:0046039">
    <property type="term" value="P:GTP metabolic process"/>
    <property type="evidence" value="ECO:0007669"/>
    <property type="project" value="UniProtKB-UniRule"/>
</dbReference>
<dbReference type="InterPro" id="IPR000850">
    <property type="entry name" value="Adenylat/UMP-CMP_kin"/>
</dbReference>
<dbReference type="NCBIfam" id="TIGR01351">
    <property type="entry name" value="adk"/>
    <property type="match status" value="1"/>
</dbReference>
<dbReference type="PROSITE" id="PS00113">
    <property type="entry name" value="ADENYLATE_KINASE"/>
    <property type="match status" value="1"/>
</dbReference>
<feature type="binding site" evidence="7">
    <location>
        <position position="166"/>
    </location>
    <ligand>
        <name>AMP</name>
        <dbReference type="ChEBI" id="CHEBI:456215"/>
    </ligand>
</feature>
<feature type="binding site" evidence="7">
    <location>
        <position position="122"/>
    </location>
    <ligand>
        <name>GTP</name>
        <dbReference type="ChEBI" id="CHEBI:37565"/>
    </ligand>
</feature>
<reference evidence="10" key="2">
    <citation type="submission" date="2018-07" db="EMBL/GenBank/DDBJ databases">
        <authorList>
            <person name="Quirk P.G."/>
            <person name="Krulwich T.A."/>
        </authorList>
    </citation>
    <scope>NUCLEOTIDE SEQUENCE</scope>
</reference>
<proteinExistence type="inferred from homology"/>
<comment type="caution">
    <text evidence="7">Lacks conserved residue(s) required for the propagation of feature annotation.</text>
</comment>
<dbReference type="Pfam" id="PF05191">
    <property type="entry name" value="ADK_lid"/>
    <property type="match status" value="1"/>
</dbReference>
<evidence type="ECO:0000256" key="7">
    <source>
        <dbReference type="HAMAP-Rule" id="MF_03169"/>
    </source>
</evidence>
<comment type="domain">
    <text evidence="7">Consists of three domains, a large central CORE domain and two small peripheral domains, NMPbind and LID, which undergo movements during catalysis. The LID domain closes over the site of phosphoryl transfer upon GTP binding. Assembling and dissambling the active center during each catalytic cycle provides an effective means to prevent GTP hydrolysis.</text>
</comment>
<dbReference type="GO" id="GO:0006172">
    <property type="term" value="P:ADP biosynthetic process"/>
    <property type="evidence" value="ECO:0007669"/>
    <property type="project" value="UniProtKB-UniRule"/>
</dbReference>
<dbReference type="EMBL" id="UFQT01000215">
    <property type="protein sequence ID" value="SSX21828.1"/>
    <property type="molecule type" value="Genomic_DNA"/>
</dbReference>
<evidence type="ECO:0000256" key="5">
    <source>
        <dbReference type="ARBA" id="ARBA00023128"/>
    </source>
</evidence>
<evidence type="ECO:0000313" key="10">
    <source>
        <dbReference type="EMBL" id="SSX21828.1"/>
    </source>
</evidence>
<comment type="similarity">
    <text evidence="7">Belongs to the adenylate kinase family. AK3 subfamily.</text>
</comment>
<dbReference type="VEuPathDB" id="VectorBase:CSON005456"/>
<dbReference type="Pfam" id="PF00406">
    <property type="entry name" value="ADK"/>
    <property type="match status" value="1"/>
</dbReference>
<dbReference type="AlphaFoldDB" id="A0A336M724"/>
<dbReference type="GO" id="GO:0005759">
    <property type="term" value="C:mitochondrial matrix"/>
    <property type="evidence" value="ECO:0007669"/>
    <property type="project" value="UniProtKB-SubCell"/>
</dbReference>
<dbReference type="GO" id="GO:0046033">
    <property type="term" value="P:AMP metabolic process"/>
    <property type="evidence" value="ECO:0007669"/>
    <property type="project" value="UniProtKB-UniRule"/>
</dbReference>
<dbReference type="HAMAP" id="MF_03169">
    <property type="entry name" value="Adenylate_kinase_AK3"/>
    <property type="match status" value="1"/>
</dbReference>
<dbReference type="CDD" id="cd01428">
    <property type="entry name" value="ADK"/>
    <property type="match status" value="1"/>
</dbReference>
<sequence>MFRALIIGAPAAGKGTISSRIVKTFDFVHISSGDILRKNVKAKTNLGIQVQKFMDEGNLVPDDIMSKCIFDELDKCKENKWLLDGFPRTVVQAEELHEKYKLDTVLNLIVPFDIIIERVKGRWVHLGSGRVYNTDFNPPKVPGIDDITGEKLVQRPDDSPELVQQRLDLYELLTKPVINYYNEKHLLESFKGNTSDEIWPQVKEFLERKLKI</sequence>
<accession>A0A336M724</accession>
<evidence type="ECO:0000313" key="9">
    <source>
        <dbReference type="EMBL" id="SSX01448.1"/>
    </source>
</evidence>
<comment type="subcellular location">
    <subcellularLocation>
        <location evidence="1 7">Mitochondrion matrix</location>
    </subcellularLocation>
</comment>
<feature type="binding site" evidence="7">
    <location>
        <position position="195"/>
    </location>
    <ligand>
        <name>GTP</name>
        <dbReference type="ChEBI" id="CHEBI:37565"/>
    </ligand>
</feature>
<feature type="binding site" evidence="7">
    <location>
        <position position="32"/>
    </location>
    <ligand>
        <name>AMP</name>
        <dbReference type="ChEBI" id="CHEBI:456215"/>
    </ligand>
</feature>
<keyword evidence="2 7" id="KW-0808">Transferase</keyword>
<dbReference type="Gene3D" id="3.40.50.300">
    <property type="entry name" value="P-loop containing nucleotide triphosphate hydrolases"/>
    <property type="match status" value="1"/>
</dbReference>
<dbReference type="InterPro" id="IPR027417">
    <property type="entry name" value="P-loop_NTPase"/>
</dbReference>
<feature type="binding site" evidence="7">
    <location>
        <begin position="58"/>
        <end position="60"/>
    </location>
    <ligand>
        <name>AMP</name>
        <dbReference type="ChEBI" id="CHEBI:456215"/>
    </ligand>
</feature>
<dbReference type="SUPFAM" id="SSF52540">
    <property type="entry name" value="P-loop containing nucleoside triphosphate hydrolases"/>
    <property type="match status" value="1"/>
</dbReference>
<dbReference type="PRINTS" id="PR00094">
    <property type="entry name" value="ADENYLTKNASE"/>
</dbReference>
<dbReference type="GO" id="GO:0005524">
    <property type="term" value="F:ATP binding"/>
    <property type="evidence" value="ECO:0007669"/>
    <property type="project" value="InterPro"/>
</dbReference>
<dbReference type="PANTHER" id="PTHR23359">
    <property type="entry name" value="NUCLEOTIDE KINASE"/>
    <property type="match status" value="1"/>
</dbReference>
<evidence type="ECO:0000256" key="6">
    <source>
        <dbReference type="ARBA" id="ARBA00023134"/>
    </source>
</evidence>
<comment type="subunit">
    <text evidence="7">Monomer.</text>
</comment>
<keyword evidence="3 7" id="KW-0547">Nucleotide-binding</keyword>
<evidence type="ECO:0000256" key="3">
    <source>
        <dbReference type="ARBA" id="ARBA00022741"/>
    </source>
</evidence>
<organism evidence="10">
    <name type="scientific">Culicoides sonorensis</name>
    <name type="common">Biting midge</name>
    <dbReference type="NCBI Taxonomy" id="179676"/>
    <lineage>
        <taxon>Eukaryota</taxon>
        <taxon>Metazoa</taxon>
        <taxon>Ecdysozoa</taxon>
        <taxon>Arthropoda</taxon>
        <taxon>Hexapoda</taxon>
        <taxon>Insecta</taxon>
        <taxon>Pterygota</taxon>
        <taxon>Neoptera</taxon>
        <taxon>Endopterygota</taxon>
        <taxon>Diptera</taxon>
        <taxon>Nematocera</taxon>
        <taxon>Chironomoidea</taxon>
        <taxon>Ceratopogonidae</taxon>
        <taxon>Ceratopogoninae</taxon>
        <taxon>Culicoides</taxon>
        <taxon>Monoculicoides</taxon>
    </lineage>
</organism>
<dbReference type="GO" id="GO:0004017">
    <property type="term" value="F:AMP kinase activity"/>
    <property type="evidence" value="ECO:0007669"/>
    <property type="project" value="InterPro"/>
</dbReference>
<evidence type="ECO:0000256" key="2">
    <source>
        <dbReference type="ARBA" id="ARBA00022679"/>
    </source>
</evidence>
<feature type="binding site" evidence="7">
    <location>
        <position position="37"/>
    </location>
    <ligand>
        <name>AMP</name>
        <dbReference type="ChEBI" id="CHEBI:456215"/>
    </ligand>
</feature>
<dbReference type="HAMAP" id="MF_00235">
    <property type="entry name" value="Adenylate_kinase_Adk"/>
    <property type="match status" value="1"/>
</dbReference>
<dbReference type="InterPro" id="IPR033690">
    <property type="entry name" value="Adenylat_kinase_CS"/>
</dbReference>
<dbReference type="InterPro" id="IPR006259">
    <property type="entry name" value="Adenyl_kin_sub"/>
</dbReference>
<evidence type="ECO:0000256" key="4">
    <source>
        <dbReference type="ARBA" id="ARBA00022777"/>
    </source>
</evidence>
<keyword evidence="6 7" id="KW-0342">GTP-binding</keyword>
<dbReference type="GO" id="GO:0046041">
    <property type="term" value="P:ITP metabolic process"/>
    <property type="evidence" value="ECO:0007669"/>
    <property type="project" value="UniProtKB-UniRule"/>
</dbReference>
<comment type="function">
    <text evidence="7">Involved in maintaining the homeostasis of cellular nucleotides by catalyzing the interconversion of nucleoside phosphates. Has GTP:AMP phosphotransferase and ITP:AMP phosphotransferase activities.</text>
</comment>
<feature type="binding site" evidence="7">
    <location>
        <position position="155"/>
    </location>
    <ligand>
        <name>AMP</name>
        <dbReference type="ChEBI" id="CHEBI:456215"/>
    </ligand>
</feature>
<feature type="binding site" evidence="7">
    <location>
        <begin position="85"/>
        <end position="88"/>
    </location>
    <ligand>
        <name>AMP</name>
        <dbReference type="ChEBI" id="CHEBI:456215"/>
    </ligand>
</feature>
<keyword evidence="4 7" id="KW-0418">Kinase</keyword>
<comment type="catalytic activity">
    <reaction evidence="7">
        <text>a ribonucleoside 5'-triphosphate + AMP = a ribonucleoside 5'-diphosphate + ADP</text>
        <dbReference type="Rhea" id="RHEA:13749"/>
        <dbReference type="ChEBI" id="CHEBI:57930"/>
        <dbReference type="ChEBI" id="CHEBI:61557"/>
        <dbReference type="ChEBI" id="CHEBI:456215"/>
        <dbReference type="ChEBI" id="CHEBI:456216"/>
        <dbReference type="EC" id="2.7.4.10"/>
    </reaction>
</comment>
<feature type="region of interest" description="LID" evidence="7">
    <location>
        <begin position="121"/>
        <end position="158"/>
    </location>
</feature>
<name>A0A336M724_CULSO</name>